<name>A0A448SLX5_SERRU</name>
<proteinExistence type="predicted"/>
<dbReference type="EMBL" id="LR134493">
    <property type="protein sequence ID" value="VEI68716.1"/>
    <property type="molecule type" value="Genomic_DNA"/>
</dbReference>
<dbReference type="Proteomes" id="UP000281904">
    <property type="component" value="Chromosome"/>
</dbReference>
<gene>
    <name evidence="2" type="ORF">NCTC10036_03406</name>
</gene>
<sequence>MITKKLSYLNCLGLVCFFTSLSVYAAPQSNRGDAMSYLKDYAISVCIAKGYFGNRG</sequence>
<evidence type="ECO:0000256" key="1">
    <source>
        <dbReference type="SAM" id="SignalP"/>
    </source>
</evidence>
<evidence type="ECO:0000313" key="2">
    <source>
        <dbReference type="EMBL" id="VEI68716.1"/>
    </source>
</evidence>
<protein>
    <submittedName>
        <fullName evidence="2">Uncharacterized protein</fullName>
    </submittedName>
</protein>
<dbReference type="AlphaFoldDB" id="A0A448SLX5"/>
<feature type="chain" id="PRO_5019349643" evidence="1">
    <location>
        <begin position="26"/>
        <end position="56"/>
    </location>
</feature>
<reference evidence="2 3" key="1">
    <citation type="submission" date="2018-12" db="EMBL/GenBank/DDBJ databases">
        <authorList>
            <consortium name="Pathogen Informatics"/>
        </authorList>
    </citation>
    <scope>NUCLEOTIDE SEQUENCE [LARGE SCALE GENOMIC DNA]</scope>
    <source>
        <strain evidence="2 3">NCTC10036</strain>
    </source>
</reference>
<organism evidence="2 3">
    <name type="scientific">Serratia rubidaea</name>
    <name type="common">Serratia marinorubra</name>
    <dbReference type="NCBI Taxonomy" id="61652"/>
    <lineage>
        <taxon>Bacteria</taxon>
        <taxon>Pseudomonadati</taxon>
        <taxon>Pseudomonadota</taxon>
        <taxon>Gammaproteobacteria</taxon>
        <taxon>Enterobacterales</taxon>
        <taxon>Yersiniaceae</taxon>
        <taxon>Serratia</taxon>
    </lineage>
</organism>
<keyword evidence="1" id="KW-0732">Signal</keyword>
<feature type="signal peptide" evidence="1">
    <location>
        <begin position="1"/>
        <end position="25"/>
    </location>
</feature>
<evidence type="ECO:0000313" key="3">
    <source>
        <dbReference type="Proteomes" id="UP000281904"/>
    </source>
</evidence>
<accession>A0A448SLX5</accession>